<dbReference type="CDD" id="cd05400">
    <property type="entry name" value="NT_2-5OAS_ClassI-CCAase"/>
    <property type="match status" value="1"/>
</dbReference>
<dbReference type="GO" id="GO:0051607">
    <property type="term" value="P:defense response to virus"/>
    <property type="evidence" value="ECO:0007669"/>
    <property type="project" value="UniProtKB-KW"/>
</dbReference>
<name>A0AA47J1T6_9LACT</name>
<dbReference type="Gene3D" id="3.30.460.10">
    <property type="entry name" value="Beta Polymerase, domain 2"/>
    <property type="match status" value="1"/>
</dbReference>
<dbReference type="InterPro" id="IPR006116">
    <property type="entry name" value="NT_2-5OAS_ClassI-CCAase"/>
</dbReference>
<accession>A0AA47J1T6</accession>
<keyword evidence="1" id="KW-0051">Antiviral defense</keyword>
<evidence type="ECO:0000256" key="1">
    <source>
        <dbReference type="ARBA" id="ARBA00023118"/>
    </source>
</evidence>
<dbReference type="Pfam" id="PF18144">
    <property type="entry name" value="SMODS"/>
    <property type="match status" value="1"/>
</dbReference>
<evidence type="ECO:0000313" key="3">
    <source>
        <dbReference type="Proteomes" id="UP001164714"/>
    </source>
</evidence>
<dbReference type="GO" id="GO:0016779">
    <property type="term" value="F:nucleotidyltransferase activity"/>
    <property type="evidence" value="ECO:0007669"/>
    <property type="project" value="InterPro"/>
</dbReference>
<dbReference type="Proteomes" id="UP001164714">
    <property type="component" value="Chromosome"/>
</dbReference>
<sequence>MSIFVTNSYFIPLEIRKKISGRYHVITKAINKEFWNSVSDSAHSFYVGSYGRGTAISTSDIDILVEIPLTEYDKFKSSTGNGPSRLLQSIRNTIKTVYPRSDVRADGQVVKINFHDGIKFEILPAFLKSDFWGNPEGYIYPDSNMGGNWKATNPKIEQNAMKTKNGSNYSNGLLYATCKHFRYVRDTYFSSYHLSGIVIDSFVYTAMGNWKYLDEGNNSASNRGDYENVLLNYYNSNRTWGKINLLSPGGNQLVDASSSIECLEKVIKKIAL</sequence>
<proteinExistence type="predicted"/>
<evidence type="ECO:0000313" key="2">
    <source>
        <dbReference type="EMBL" id="WAT24877.1"/>
    </source>
</evidence>
<gene>
    <name evidence="2" type="ORF">OZ415_01875</name>
</gene>
<organism evidence="2 3">
    <name type="scientific">Aerococcus urinaeequi</name>
    <dbReference type="NCBI Taxonomy" id="51665"/>
    <lineage>
        <taxon>Bacteria</taxon>
        <taxon>Bacillati</taxon>
        <taxon>Bacillota</taxon>
        <taxon>Bacilli</taxon>
        <taxon>Lactobacillales</taxon>
        <taxon>Aerococcaceae</taxon>
        <taxon>Aerococcus</taxon>
    </lineage>
</organism>
<dbReference type="SUPFAM" id="SSF81301">
    <property type="entry name" value="Nucleotidyltransferase"/>
    <property type="match status" value="1"/>
</dbReference>
<reference evidence="2" key="1">
    <citation type="submission" date="2022-12" db="EMBL/GenBank/DDBJ databases">
        <title>Whole genome sequence analysis of a duck derived balloon bacteium Aerococcus urinaeequi henan2020.</title>
        <authorList>
            <person name="Zhang H."/>
            <person name="Qiao H.X."/>
            <person name="Bian C.Z."/>
            <person name="Shu J.C."/>
        </authorList>
    </citation>
    <scope>NUCLEOTIDE SEQUENCE</scope>
    <source>
        <strain evidence="2">2020-HN-1</strain>
    </source>
</reference>
<dbReference type="AlphaFoldDB" id="A0AA47J1T6"/>
<protein>
    <submittedName>
        <fullName evidence="2">Nucleotidyltransferase domain-containing protein</fullName>
    </submittedName>
</protein>
<dbReference type="InterPro" id="IPR043519">
    <property type="entry name" value="NT_sf"/>
</dbReference>
<dbReference type="RefSeq" id="WP_161898696.1">
    <property type="nucleotide sequence ID" value="NZ_CP114063.1"/>
</dbReference>
<dbReference type="EMBL" id="CP114063">
    <property type="protein sequence ID" value="WAT24877.1"/>
    <property type="molecule type" value="Genomic_DNA"/>
</dbReference>